<feature type="transmembrane region" description="Helical" evidence="2">
    <location>
        <begin position="191"/>
        <end position="217"/>
    </location>
</feature>
<feature type="transmembrane region" description="Helical" evidence="2">
    <location>
        <begin position="384"/>
        <end position="401"/>
    </location>
</feature>
<gene>
    <name evidence="3" type="ordered locus">Ddes_2218</name>
</gene>
<keyword evidence="2" id="KW-0472">Membrane</keyword>
<feature type="region of interest" description="Disordered" evidence="1">
    <location>
        <begin position="550"/>
        <end position="593"/>
    </location>
</feature>
<keyword evidence="2" id="KW-1133">Transmembrane helix</keyword>
<evidence type="ECO:0000313" key="3">
    <source>
        <dbReference type="EMBL" id="ACL50114.1"/>
    </source>
</evidence>
<dbReference type="EMBL" id="CP001358">
    <property type="protein sequence ID" value="ACL50114.1"/>
    <property type="molecule type" value="Genomic_DNA"/>
</dbReference>
<reference evidence="3" key="1">
    <citation type="submission" date="2009-01" db="EMBL/GenBank/DDBJ databases">
        <title>Complete sequence of Desulfovibrio desulfuricans subsp. desulfuricans str. ATCC 27774.</title>
        <authorList>
            <consortium name="US DOE Joint Genome Institute"/>
            <person name="Lucas S."/>
            <person name="Copeland A."/>
            <person name="Lapidus A."/>
            <person name="Glavina del Rio T."/>
            <person name="Tice H."/>
            <person name="Bruce D."/>
            <person name="Goodwin L."/>
            <person name="Pitluck S."/>
            <person name="Sims D."/>
            <person name="Lu M."/>
            <person name="Kiss H."/>
            <person name="Meineke L."/>
            <person name="Brettin T."/>
            <person name="Detter J.C."/>
            <person name="Han C."/>
            <person name="Larimer F."/>
            <person name="Land M."/>
            <person name="Hauser L."/>
            <person name="Kyrpides N."/>
            <person name="Ovchinnikova G."/>
            <person name="Hazen T.C."/>
        </authorList>
    </citation>
    <scope>NUCLEOTIDE SEQUENCE [LARGE SCALE GENOMIC DNA]</scope>
    <source>
        <strain evidence="3">ATCC 27774</strain>
    </source>
</reference>
<feature type="transmembrane region" description="Helical" evidence="2">
    <location>
        <begin position="319"/>
        <end position="339"/>
    </location>
</feature>
<feature type="transmembrane region" description="Helical" evidence="2">
    <location>
        <begin position="160"/>
        <end position="179"/>
    </location>
</feature>
<feature type="transmembrane region" description="Helical" evidence="2">
    <location>
        <begin position="360"/>
        <end position="378"/>
    </location>
</feature>
<feature type="transmembrane region" description="Helical" evidence="2">
    <location>
        <begin position="229"/>
        <end position="248"/>
    </location>
</feature>
<accession>B8J469</accession>
<dbReference type="STRING" id="525146.Ddes_2218"/>
<evidence type="ECO:0000256" key="2">
    <source>
        <dbReference type="SAM" id="Phobius"/>
    </source>
</evidence>
<feature type="transmembrane region" description="Helical" evidence="2">
    <location>
        <begin position="21"/>
        <end position="43"/>
    </location>
</feature>
<dbReference type="HOGENOM" id="CLU_484620_0_0_7"/>
<feature type="transmembrane region" description="Helical" evidence="2">
    <location>
        <begin position="134"/>
        <end position="154"/>
    </location>
</feature>
<sequence precursor="true">MRKYMLSNSVGSRVRVKAVDVLFVVLAACYALLVASGIVPLSGHGANLDSDLSVYAYSMVRADNPQYFQADEILREPTPANSLWNLQQFVAELLTPGDQYAVGLLWAGAFIIFAYLVGMYLLGRWLYGSPGPALILALLMSVTVWVGWGTFWGVTHSDPVPRTFFAALWPFMLMGAVVAMRHALWRPVAMLAAGLGMWVHGLGALNTGAMFFVAFFFCRPAGWSWTKHLGNLVLCLVFFFVPVLTFLWPSLGQKQAFSPADIQMFYDLFSQRWAKDYGRFAERLALFLSWGKPTFWILLAGFASWLVVRRNGSPRLRQLAAMCPAFVLALALVSTFSWLESLLAPPMGRLPMAHEFVRGLRYLIPLAWIMLVGVLALFWPRMAAWLRVGLCVLAVLLMLLCNGDRQNVAALYSIAEHTGLPMPYMSRAERASGEAKKHHEALVALREATMPNDVVFSNAGDMGVRHIANRGMGHAFKDGAHSYYNKNPGQARQWLANEKLRLKSPAGYVDVWLKSGLPWLFCDRPEDRAMLEKYGNVVWENSGWLIVRRHEGGTPAGGDSASAVSGEKNAPTEGLLQEGQTPDQTPGVAVPAP</sequence>
<proteinExistence type="predicted"/>
<dbReference type="KEGG" id="dds:Ddes_2218"/>
<dbReference type="eggNOG" id="ENOG50340P0">
    <property type="taxonomic scope" value="Bacteria"/>
</dbReference>
<feature type="transmembrane region" description="Helical" evidence="2">
    <location>
        <begin position="100"/>
        <end position="122"/>
    </location>
</feature>
<name>B8J469_DESDA</name>
<protein>
    <submittedName>
        <fullName evidence="3">Uncharacterized protein</fullName>
    </submittedName>
</protein>
<evidence type="ECO:0000256" key="1">
    <source>
        <dbReference type="SAM" id="MobiDB-lite"/>
    </source>
</evidence>
<feature type="transmembrane region" description="Helical" evidence="2">
    <location>
        <begin position="284"/>
        <end position="307"/>
    </location>
</feature>
<organism evidence="3">
    <name type="scientific">Desulfovibrio desulfuricans (strain ATCC 27774 / DSM 6949 / MB)</name>
    <dbReference type="NCBI Taxonomy" id="525146"/>
    <lineage>
        <taxon>Bacteria</taxon>
        <taxon>Pseudomonadati</taxon>
        <taxon>Thermodesulfobacteriota</taxon>
        <taxon>Desulfovibrionia</taxon>
        <taxon>Desulfovibrionales</taxon>
        <taxon>Desulfovibrionaceae</taxon>
        <taxon>Desulfovibrio</taxon>
    </lineage>
</organism>
<dbReference type="AlphaFoldDB" id="B8J469"/>
<keyword evidence="2" id="KW-0812">Transmembrane</keyword>